<evidence type="ECO:0000256" key="5">
    <source>
        <dbReference type="ARBA" id="ARBA00035009"/>
    </source>
</evidence>
<feature type="domain" description="SPATA31" evidence="8">
    <location>
        <begin position="407"/>
        <end position="436"/>
    </location>
</feature>
<feature type="region of interest" description="Disordered" evidence="6">
    <location>
        <begin position="1152"/>
        <end position="1194"/>
    </location>
</feature>
<organism evidence="10 11">
    <name type="scientific">Cricetulus griseus</name>
    <name type="common">Chinese hamster</name>
    <name type="synonym">Cricetulus barabensis griseus</name>
    <dbReference type="NCBI Taxonomy" id="10029"/>
    <lineage>
        <taxon>Eukaryota</taxon>
        <taxon>Metazoa</taxon>
        <taxon>Chordata</taxon>
        <taxon>Craniata</taxon>
        <taxon>Vertebrata</taxon>
        <taxon>Euteleostomi</taxon>
        <taxon>Mammalia</taxon>
        <taxon>Eutheria</taxon>
        <taxon>Euarchontoglires</taxon>
        <taxon>Glires</taxon>
        <taxon>Rodentia</taxon>
        <taxon>Myomorpha</taxon>
        <taxon>Muroidea</taxon>
        <taxon>Cricetidae</taxon>
        <taxon>Cricetinae</taxon>
        <taxon>Cricetulus</taxon>
    </lineage>
</organism>
<dbReference type="Proteomes" id="UP000694386">
    <property type="component" value="Unplaced"/>
</dbReference>
<feature type="compositionally biased region" description="Polar residues" evidence="6">
    <location>
        <begin position="785"/>
        <end position="798"/>
    </location>
</feature>
<name>A0A8C2MPD9_CRIGR</name>
<feature type="compositionally biased region" description="Basic and acidic residues" evidence="6">
    <location>
        <begin position="1048"/>
        <end position="1058"/>
    </location>
</feature>
<dbReference type="InterPro" id="IPR027970">
    <property type="entry name" value="SPATA31-like"/>
</dbReference>
<evidence type="ECO:0000256" key="7">
    <source>
        <dbReference type="SAM" id="Phobius"/>
    </source>
</evidence>
<feature type="region of interest" description="Disordered" evidence="6">
    <location>
        <begin position="764"/>
        <end position="798"/>
    </location>
</feature>
<comment type="similarity">
    <text evidence="5">Belongs to the SPATA31 family.</text>
</comment>
<keyword evidence="2 7" id="KW-0812">Transmembrane</keyword>
<keyword evidence="3 7" id="KW-1133">Transmembrane helix</keyword>
<evidence type="ECO:0000256" key="3">
    <source>
        <dbReference type="ARBA" id="ARBA00022989"/>
    </source>
</evidence>
<protein>
    <recommendedName>
        <fullName evidence="12">FAM205A</fullName>
    </recommendedName>
</protein>
<dbReference type="PANTHER" id="PTHR21859:SF15">
    <property type="entry name" value="PROTEIN SPATA31F1-RELATED"/>
    <property type="match status" value="1"/>
</dbReference>
<dbReference type="GO" id="GO:0016020">
    <property type="term" value="C:membrane"/>
    <property type="evidence" value="ECO:0007669"/>
    <property type="project" value="UniProtKB-SubCell"/>
</dbReference>
<evidence type="ECO:0000313" key="11">
    <source>
        <dbReference type="Proteomes" id="UP000694386"/>
    </source>
</evidence>
<evidence type="ECO:0000256" key="4">
    <source>
        <dbReference type="ARBA" id="ARBA00023136"/>
    </source>
</evidence>
<evidence type="ECO:0008006" key="12">
    <source>
        <dbReference type="Google" id="ProtNLM"/>
    </source>
</evidence>
<reference evidence="10" key="2">
    <citation type="submission" date="2025-09" db="UniProtKB">
        <authorList>
            <consortium name="Ensembl"/>
        </authorList>
    </citation>
    <scope>IDENTIFICATION</scope>
</reference>
<dbReference type="AlphaFoldDB" id="A0A8C2MPD9"/>
<dbReference type="Ensembl" id="ENSCGRT00001026319.1">
    <property type="protein sequence ID" value="ENSCGRP00001022074.1"/>
    <property type="gene ID" value="ENSCGRG00001020722.1"/>
</dbReference>
<feature type="transmembrane region" description="Helical" evidence="7">
    <location>
        <begin position="12"/>
        <end position="31"/>
    </location>
</feature>
<feature type="region of interest" description="Disordered" evidence="6">
    <location>
        <begin position="435"/>
        <end position="462"/>
    </location>
</feature>
<feature type="domain" description="SPATA31" evidence="8">
    <location>
        <begin position="460"/>
        <end position="596"/>
    </location>
</feature>
<evidence type="ECO:0000256" key="6">
    <source>
        <dbReference type="SAM" id="MobiDB-lite"/>
    </source>
</evidence>
<comment type="subcellular location">
    <subcellularLocation>
        <location evidence="1">Membrane</location>
        <topology evidence="1">Single-pass membrane protein</topology>
    </subcellularLocation>
</comment>
<feature type="compositionally biased region" description="Basic and acidic residues" evidence="6">
    <location>
        <begin position="961"/>
        <end position="972"/>
    </location>
</feature>
<evidence type="ECO:0000256" key="1">
    <source>
        <dbReference type="ARBA" id="ARBA00004167"/>
    </source>
</evidence>
<feature type="compositionally biased region" description="Low complexity" evidence="6">
    <location>
        <begin position="435"/>
        <end position="445"/>
    </location>
</feature>
<evidence type="ECO:0000313" key="10">
    <source>
        <dbReference type="Ensembl" id="ENSCGRP00001022074.1"/>
    </source>
</evidence>
<sequence>MLSSACSLWDISSPLCTYSSIFIIFLIAWQVKRSYQGLKLEPKKSCCRRHRKVRQRARDAATQARRLSQEEAEKPWNLLSIMKSQSWLPTEGNVRQLLCVDPCCQICDSATLEIQQLLESDKSQISPALLGLPQDSSCLDMLPISSVPFEGNMELHSRHSRHLSLASETPTLAQLTEHLTQSINAVSVQECWADDLQLDQKFDLADMPIISETVVSSRLEEPVVLMIEEKIMQSQPKVVQESQDQHPLKSSVSLLSLNPEITNLTHSVSLHMDSVLSSHVPLLSPKVRRLLELHVKKWIHFQKWGLPRRVEESLRQLMPDPALFCRSRKHMLSSVLSSASEVPMNKAGTISQHTCWVSEWSIINSKQRMHWHQIYEYLPSHEEHLSASSPPTRAQDDDSGSNLPENEYYSQLFCGLPSLHSESLDVTSLSIHSVSKNKNVPKSSSTDPRHTKELSLPFLPQTPCKSALPSSLASPDVKTSHEHEELQFLVPFLTLAECEALERHVLERQVKLQWGLSGVFLRNQYRQRHTLCEPHGKAKTVKASWPRNAFSYPTRKFSFPEHVRRLLEFHLQKQLIHIRWGLPQRIQRSIHLLLSSANEHALSCSRSRALSSVSIPKPGSPEADGSGDRFASAVDKGPILMPHLFVQAKAMLKSHFDSKCDQIHQGKVPAQVWSSWECKITTVPFSWIPQSQHLKLYPESKSNADQEKKALSGTLIEHCKRPQALSKETIKKLETTLQHKYLAFLSGLPALYCVALSRPTSPAVTSQHRTTEMMSLPVKSPPKARTSSKGPFESCTQDDNKASANITEELQPEVQVEGKTDCQTHDIHLLNTHILAKLNFHLKRKVLAMQFGISEKEREYKELAIVDLESESIQEFLRSLSIPESTELQKLPDSGDLPPAPDASTDHLKKQPATEVQAVCHQQKKPSSEAVPQGSVEWDSKVSQLRNVTEAQVPCVQMETSGEKPNLEEPGKPKAVGDLGEGDTGLGLSPTSEGTHRDGDQEPEEGPVHGTPEGSSQHSHSFHPEDPCPPSPQNTPELEFPDPPPEVFMEREPEHDTQDSQTKANVPQPVASRASQGIPFPRPLIQGKPFRVQTRQDRISRGQGRVMPTSPQASPSLPEAGLKNKVKSFLQSINPKIKGKTHVEPMVSTPATVAKTSKENVGKGLPQAKSPTQKAKAENCRGPKAQSTPAEKSVIASFLTAPHILDSKLRPNPGQHGSVSVSGQPRHCPRHCPRLAYATQHRN</sequence>
<evidence type="ECO:0000259" key="9">
    <source>
        <dbReference type="Pfam" id="PF15371"/>
    </source>
</evidence>
<dbReference type="PANTHER" id="PTHR21859">
    <property type="entry name" value="ACROSOME-SPECIFIC PROTEIN"/>
    <property type="match status" value="1"/>
</dbReference>
<feature type="region of interest" description="Disordered" evidence="6">
    <location>
        <begin position="887"/>
        <end position="915"/>
    </location>
</feature>
<proteinExistence type="inferred from homology"/>
<accession>A0A8C2MPD9</accession>
<dbReference type="InterPro" id="IPR039509">
    <property type="entry name" value="SPATA31"/>
</dbReference>
<reference evidence="10" key="1">
    <citation type="submission" date="2025-08" db="UniProtKB">
        <authorList>
            <consortium name="Ensembl"/>
        </authorList>
    </citation>
    <scope>IDENTIFICATION</scope>
</reference>
<dbReference type="Pfam" id="PF15371">
    <property type="entry name" value="DUF4599"/>
    <property type="match status" value="1"/>
</dbReference>
<dbReference type="Pfam" id="PF14650">
    <property type="entry name" value="FAM75"/>
    <property type="match status" value="2"/>
</dbReference>
<feature type="domain" description="SPATA31-like" evidence="9">
    <location>
        <begin position="52"/>
        <end position="138"/>
    </location>
</feature>
<feature type="region of interest" description="Disordered" evidence="6">
    <location>
        <begin position="953"/>
        <end position="1119"/>
    </location>
</feature>
<evidence type="ECO:0000259" key="8">
    <source>
        <dbReference type="Pfam" id="PF14650"/>
    </source>
</evidence>
<feature type="region of interest" description="Disordered" evidence="6">
    <location>
        <begin position="1206"/>
        <end position="1243"/>
    </location>
</feature>
<evidence type="ECO:0000256" key="2">
    <source>
        <dbReference type="ARBA" id="ARBA00022692"/>
    </source>
</evidence>
<keyword evidence="4 7" id="KW-0472">Membrane</keyword>